<evidence type="ECO:0000313" key="2">
    <source>
        <dbReference type="Proteomes" id="UP001595648"/>
    </source>
</evidence>
<sequence length="252" mass="28174">MPNAPSNIFTETEIERLMADALVERLRYVEEPGKDKAVNKKAPRSRKFGTARSVRFKATVRKVVRDVFEDVSPFRNLDPATARLLEPLSAVVARKRVELSERNMELLVEAMLPANDPMSAVRSKIEADNARARVKFAEDVPCLTSADLAELAGHNARNKSATGSRWKAEKKIFSVQLRGRELFPAFQFRDGKPHPAVAQVLQALPPKMTQWQVAFWFVSSNPWLDGRVPSENLEQVASVVEAAHKLGETTAD</sequence>
<keyword evidence="2" id="KW-1185">Reference proteome</keyword>
<organism evidence="1 2">
    <name type="scientific">Mesorhizobium cantuariense</name>
    <dbReference type="NCBI Taxonomy" id="1300275"/>
    <lineage>
        <taxon>Bacteria</taxon>
        <taxon>Pseudomonadati</taxon>
        <taxon>Pseudomonadota</taxon>
        <taxon>Alphaproteobacteria</taxon>
        <taxon>Hyphomicrobiales</taxon>
        <taxon>Phyllobacteriaceae</taxon>
        <taxon>Mesorhizobium</taxon>
    </lineage>
</organism>
<dbReference type="RefSeq" id="WP_378984615.1">
    <property type="nucleotide sequence ID" value="NZ_JBHRVD010000001.1"/>
</dbReference>
<comment type="caution">
    <text evidence="1">The sequence shown here is derived from an EMBL/GenBank/DDBJ whole genome shotgun (WGS) entry which is preliminary data.</text>
</comment>
<protein>
    <recommendedName>
        <fullName evidence="3">DUF2384 domain-containing protein</fullName>
    </recommendedName>
</protein>
<name>A0ABV7MVR8_9HYPH</name>
<evidence type="ECO:0008006" key="3">
    <source>
        <dbReference type="Google" id="ProtNLM"/>
    </source>
</evidence>
<gene>
    <name evidence="1" type="ORF">ACFOJ9_30550</name>
</gene>
<reference evidence="2" key="1">
    <citation type="journal article" date="2019" name="Int. J. Syst. Evol. Microbiol.">
        <title>The Global Catalogue of Microorganisms (GCM) 10K type strain sequencing project: providing services to taxonomists for standard genome sequencing and annotation.</title>
        <authorList>
            <consortium name="The Broad Institute Genomics Platform"/>
            <consortium name="The Broad Institute Genome Sequencing Center for Infectious Disease"/>
            <person name="Wu L."/>
            <person name="Ma J."/>
        </authorList>
    </citation>
    <scope>NUCLEOTIDE SEQUENCE [LARGE SCALE GENOMIC DNA]</scope>
    <source>
        <strain evidence="2">ICMP 19515</strain>
    </source>
</reference>
<proteinExistence type="predicted"/>
<dbReference type="EMBL" id="JBHRVD010000001">
    <property type="protein sequence ID" value="MFC3326067.1"/>
    <property type="molecule type" value="Genomic_DNA"/>
</dbReference>
<accession>A0ABV7MVR8</accession>
<dbReference type="Proteomes" id="UP001595648">
    <property type="component" value="Unassembled WGS sequence"/>
</dbReference>
<evidence type="ECO:0000313" key="1">
    <source>
        <dbReference type="EMBL" id="MFC3326067.1"/>
    </source>
</evidence>